<evidence type="ECO:0000256" key="1">
    <source>
        <dbReference type="SAM" id="Phobius"/>
    </source>
</evidence>
<dbReference type="PANTHER" id="PTHR30007">
    <property type="entry name" value="PHP DOMAIN PROTEIN"/>
    <property type="match status" value="1"/>
</dbReference>
<reference evidence="3" key="1">
    <citation type="journal article" date="2005" name="Int. J. Syst. Evol. Microbiol.">
        <title>Methanofollis formosanus sp. nov., isolated from a fish pond.</title>
        <authorList>
            <person name="Wu S.Y."/>
            <person name="Chen S.C."/>
            <person name="Lai M.C."/>
        </authorList>
    </citation>
    <scope>NUCLEOTIDE SEQUENCE</scope>
    <source>
        <strain evidence="3">ML15</strain>
    </source>
</reference>
<feature type="transmembrane region" description="Helical" evidence="1">
    <location>
        <begin position="136"/>
        <end position="153"/>
    </location>
</feature>
<dbReference type="Pfam" id="PF01609">
    <property type="entry name" value="DDE_Tnp_1"/>
    <property type="match status" value="1"/>
</dbReference>
<evidence type="ECO:0000313" key="4">
    <source>
        <dbReference type="Proteomes" id="UP000826709"/>
    </source>
</evidence>
<feature type="domain" description="Transposase IS4-like" evidence="2">
    <location>
        <begin position="4"/>
        <end position="142"/>
    </location>
</feature>
<proteinExistence type="predicted"/>
<dbReference type="GO" id="GO:0003677">
    <property type="term" value="F:DNA binding"/>
    <property type="evidence" value="ECO:0007669"/>
    <property type="project" value="InterPro"/>
</dbReference>
<dbReference type="PANTHER" id="PTHR30007:SF0">
    <property type="entry name" value="TRANSPOSASE"/>
    <property type="match status" value="1"/>
</dbReference>
<keyword evidence="1" id="KW-1133">Transmembrane helix</keyword>
<accession>A0A8G1A0H1</accession>
<keyword evidence="1" id="KW-0812">Transmembrane</keyword>
<protein>
    <submittedName>
        <fullName evidence="3">IS4/IS5 family transposase</fullName>
    </submittedName>
</protein>
<gene>
    <name evidence="3" type="ORF">E2N92_06945</name>
</gene>
<dbReference type="KEGG" id="mfk:E2N92_06945"/>
<reference evidence="3" key="2">
    <citation type="submission" date="2019-03" db="EMBL/GenBank/DDBJ databases">
        <authorList>
            <person name="Chen S.-C."/>
            <person name="Wu S.-Y."/>
            <person name="Lai M.-C."/>
        </authorList>
    </citation>
    <scope>NUCLEOTIDE SEQUENCE</scope>
    <source>
        <strain evidence="3">ML15</strain>
    </source>
</reference>
<evidence type="ECO:0000259" key="2">
    <source>
        <dbReference type="Pfam" id="PF01609"/>
    </source>
</evidence>
<keyword evidence="4" id="KW-1185">Reference proteome</keyword>
<keyword evidence="1" id="KW-0472">Membrane</keyword>
<dbReference type="Proteomes" id="UP000826709">
    <property type="component" value="Chromosome"/>
</dbReference>
<name>A0A8G1A0H1_9EURY</name>
<dbReference type="InterPro" id="IPR002559">
    <property type="entry name" value="Transposase_11"/>
</dbReference>
<sequence length="154" mass="17728">MIGFDGHKRIKGNKLSVLVDRNGRPLSCVISPANIHDSTLYMQTLEGFTSFGNKFKPTFISADPAYDSIKIRAYNDQNRIKSNIPINTRNTKDPKKKRTVTFDPELYKKRGAIERFFSWIEAFKKIAPRHERKEESFLGLITFACGIMIWRVLG</sequence>
<dbReference type="GO" id="GO:0004803">
    <property type="term" value="F:transposase activity"/>
    <property type="evidence" value="ECO:0007669"/>
    <property type="project" value="InterPro"/>
</dbReference>
<evidence type="ECO:0000313" key="3">
    <source>
        <dbReference type="EMBL" id="QYZ79189.1"/>
    </source>
</evidence>
<organism evidence="3 4">
    <name type="scientific">Methanofollis formosanus</name>
    <dbReference type="NCBI Taxonomy" id="299308"/>
    <lineage>
        <taxon>Archaea</taxon>
        <taxon>Methanobacteriati</taxon>
        <taxon>Methanobacteriota</taxon>
        <taxon>Stenosarchaea group</taxon>
        <taxon>Methanomicrobia</taxon>
        <taxon>Methanomicrobiales</taxon>
        <taxon>Methanomicrobiaceae</taxon>
        <taxon>Methanofollis</taxon>
    </lineage>
</organism>
<dbReference type="GO" id="GO:0006313">
    <property type="term" value="P:DNA transposition"/>
    <property type="evidence" value="ECO:0007669"/>
    <property type="project" value="InterPro"/>
</dbReference>
<dbReference type="OrthoDB" id="136643at2157"/>
<dbReference type="AlphaFoldDB" id="A0A8G1A0H1"/>
<dbReference type="EMBL" id="CP037968">
    <property type="protein sequence ID" value="QYZ79189.1"/>
    <property type="molecule type" value="Genomic_DNA"/>
</dbReference>